<proteinExistence type="predicted"/>
<dbReference type="EMBL" id="JACIEH010000001">
    <property type="protein sequence ID" value="MBB4097445.1"/>
    <property type="molecule type" value="Genomic_DNA"/>
</dbReference>
<evidence type="ECO:0000313" key="7">
    <source>
        <dbReference type="Proteomes" id="UP000557392"/>
    </source>
</evidence>
<keyword evidence="3" id="KW-0804">Transcription</keyword>
<name>A0A7W6JS73_9SPHN</name>
<dbReference type="PANTHER" id="PTHR30055">
    <property type="entry name" value="HTH-TYPE TRANSCRIPTIONAL REGULATOR RUTR"/>
    <property type="match status" value="1"/>
</dbReference>
<keyword evidence="1" id="KW-0805">Transcription regulation</keyword>
<evidence type="ECO:0000313" key="6">
    <source>
        <dbReference type="EMBL" id="MBB4097445.1"/>
    </source>
</evidence>
<evidence type="ECO:0000256" key="1">
    <source>
        <dbReference type="ARBA" id="ARBA00023015"/>
    </source>
</evidence>
<keyword evidence="2 4" id="KW-0238">DNA-binding</keyword>
<sequence>MSLGIALAARSMLVSSDRSARSLKLWSSGYGGTSIDRVAEEAGFSKGAVYSNFGSKQDLFLAVMETESHADLPNLLQQVDRAATVPEVVEVLAEWADARARDGDWALLVLEHIQHARKAKTFGDRQAQLFRAHWKALGDTLCGKMQLDVDAEALGALIFELAFAPAMGFTSGPKSGTLVRLALSGILAGANPRHDTKSNPG</sequence>
<organism evidence="6 7">
    <name type="scientific">Sphingomonas kyeonggiensis</name>
    <dbReference type="NCBI Taxonomy" id="1268553"/>
    <lineage>
        <taxon>Bacteria</taxon>
        <taxon>Pseudomonadati</taxon>
        <taxon>Pseudomonadota</taxon>
        <taxon>Alphaproteobacteria</taxon>
        <taxon>Sphingomonadales</taxon>
        <taxon>Sphingomonadaceae</taxon>
        <taxon>Sphingomonas</taxon>
    </lineage>
</organism>
<dbReference type="PROSITE" id="PS50977">
    <property type="entry name" value="HTH_TETR_2"/>
    <property type="match status" value="1"/>
</dbReference>
<dbReference type="Proteomes" id="UP000557392">
    <property type="component" value="Unassembled WGS sequence"/>
</dbReference>
<feature type="domain" description="HTH tetR-type" evidence="5">
    <location>
        <begin position="11"/>
        <end position="71"/>
    </location>
</feature>
<dbReference type="RefSeq" id="WP_183995088.1">
    <property type="nucleotide sequence ID" value="NZ_JACIEH010000001.1"/>
</dbReference>
<comment type="caution">
    <text evidence="6">The sequence shown here is derived from an EMBL/GenBank/DDBJ whole genome shotgun (WGS) entry which is preliminary data.</text>
</comment>
<dbReference type="PANTHER" id="PTHR30055:SF234">
    <property type="entry name" value="HTH-TYPE TRANSCRIPTIONAL REGULATOR BETI"/>
    <property type="match status" value="1"/>
</dbReference>
<dbReference type="InterPro" id="IPR001647">
    <property type="entry name" value="HTH_TetR"/>
</dbReference>
<dbReference type="Pfam" id="PF00440">
    <property type="entry name" value="TetR_N"/>
    <property type="match status" value="1"/>
</dbReference>
<dbReference type="GO" id="GO:0003700">
    <property type="term" value="F:DNA-binding transcription factor activity"/>
    <property type="evidence" value="ECO:0007669"/>
    <property type="project" value="TreeGrafter"/>
</dbReference>
<keyword evidence="7" id="KW-1185">Reference proteome</keyword>
<dbReference type="InterPro" id="IPR009057">
    <property type="entry name" value="Homeodomain-like_sf"/>
</dbReference>
<dbReference type="Gene3D" id="1.10.357.10">
    <property type="entry name" value="Tetracycline Repressor, domain 2"/>
    <property type="match status" value="1"/>
</dbReference>
<evidence type="ECO:0000256" key="3">
    <source>
        <dbReference type="ARBA" id="ARBA00023163"/>
    </source>
</evidence>
<evidence type="ECO:0000256" key="4">
    <source>
        <dbReference type="PROSITE-ProRule" id="PRU00335"/>
    </source>
</evidence>
<evidence type="ECO:0000256" key="2">
    <source>
        <dbReference type="ARBA" id="ARBA00023125"/>
    </source>
</evidence>
<dbReference type="InterPro" id="IPR050109">
    <property type="entry name" value="HTH-type_TetR-like_transc_reg"/>
</dbReference>
<accession>A0A7W6JS73</accession>
<protein>
    <submittedName>
        <fullName evidence="6">AcrR family transcriptional regulator</fullName>
    </submittedName>
</protein>
<evidence type="ECO:0000259" key="5">
    <source>
        <dbReference type="PROSITE" id="PS50977"/>
    </source>
</evidence>
<feature type="DNA-binding region" description="H-T-H motif" evidence="4">
    <location>
        <begin position="34"/>
        <end position="53"/>
    </location>
</feature>
<gene>
    <name evidence="6" type="ORF">GGR46_000978</name>
</gene>
<dbReference type="SUPFAM" id="SSF46689">
    <property type="entry name" value="Homeodomain-like"/>
    <property type="match status" value="1"/>
</dbReference>
<dbReference type="AlphaFoldDB" id="A0A7W6JS73"/>
<reference evidence="6 7" key="1">
    <citation type="submission" date="2020-08" db="EMBL/GenBank/DDBJ databases">
        <title>Genomic Encyclopedia of Type Strains, Phase IV (KMG-IV): sequencing the most valuable type-strain genomes for metagenomic binning, comparative biology and taxonomic classification.</title>
        <authorList>
            <person name="Goeker M."/>
        </authorList>
    </citation>
    <scope>NUCLEOTIDE SEQUENCE [LARGE SCALE GENOMIC DNA]</scope>
    <source>
        <strain evidence="6 7">DSM 101806</strain>
    </source>
</reference>
<dbReference type="GO" id="GO:0000976">
    <property type="term" value="F:transcription cis-regulatory region binding"/>
    <property type="evidence" value="ECO:0007669"/>
    <property type="project" value="TreeGrafter"/>
</dbReference>